<comment type="similarity">
    <text evidence="1">Belongs to the RdRP family.</text>
</comment>
<dbReference type="GO" id="GO:0003968">
    <property type="term" value="F:RNA-directed RNA polymerase activity"/>
    <property type="evidence" value="ECO:0007669"/>
    <property type="project" value="UniProtKB-KW"/>
</dbReference>
<dbReference type="GO" id="GO:0031380">
    <property type="term" value="C:nuclear RNA-directed RNA polymerase complex"/>
    <property type="evidence" value="ECO:0007669"/>
    <property type="project" value="TreeGrafter"/>
</dbReference>
<organism evidence="3 4">
    <name type="scientific">Laetiporus sulphureus 93-53</name>
    <dbReference type="NCBI Taxonomy" id="1314785"/>
    <lineage>
        <taxon>Eukaryota</taxon>
        <taxon>Fungi</taxon>
        <taxon>Dikarya</taxon>
        <taxon>Basidiomycota</taxon>
        <taxon>Agaricomycotina</taxon>
        <taxon>Agaricomycetes</taxon>
        <taxon>Polyporales</taxon>
        <taxon>Laetiporus</taxon>
    </lineage>
</organism>
<dbReference type="GO" id="GO:0003723">
    <property type="term" value="F:RNA binding"/>
    <property type="evidence" value="ECO:0007669"/>
    <property type="project" value="UniProtKB-KW"/>
</dbReference>
<keyword evidence="1" id="KW-0694">RNA-binding</keyword>
<dbReference type="EC" id="2.7.7.48" evidence="1"/>
<protein>
    <recommendedName>
        <fullName evidence="1">RNA-dependent RNA polymerase</fullName>
        <ecNumber evidence="1">2.7.7.48</ecNumber>
    </recommendedName>
</protein>
<evidence type="ECO:0000259" key="2">
    <source>
        <dbReference type="Pfam" id="PF05183"/>
    </source>
</evidence>
<proteinExistence type="inferred from homology"/>
<dbReference type="Pfam" id="PF05183">
    <property type="entry name" value="RdRP"/>
    <property type="match status" value="1"/>
</dbReference>
<evidence type="ECO:0000256" key="1">
    <source>
        <dbReference type="RuleBase" id="RU363098"/>
    </source>
</evidence>
<reference evidence="3 4" key="1">
    <citation type="journal article" date="2016" name="Mol. Biol. Evol.">
        <title>Comparative Genomics of Early-Diverging Mushroom-Forming Fungi Provides Insights into the Origins of Lignocellulose Decay Capabilities.</title>
        <authorList>
            <person name="Nagy L.G."/>
            <person name="Riley R."/>
            <person name="Tritt A."/>
            <person name="Adam C."/>
            <person name="Daum C."/>
            <person name="Floudas D."/>
            <person name="Sun H."/>
            <person name="Yadav J.S."/>
            <person name="Pangilinan J."/>
            <person name="Larsson K.H."/>
            <person name="Matsuura K."/>
            <person name="Barry K."/>
            <person name="Labutti K."/>
            <person name="Kuo R."/>
            <person name="Ohm R.A."/>
            <person name="Bhattacharya S.S."/>
            <person name="Shirouzu T."/>
            <person name="Yoshinaga Y."/>
            <person name="Martin F.M."/>
            <person name="Grigoriev I.V."/>
            <person name="Hibbett D.S."/>
        </authorList>
    </citation>
    <scope>NUCLEOTIDE SEQUENCE [LARGE SCALE GENOMIC DNA]</scope>
    <source>
        <strain evidence="3 4">93-53</strain>
    </source>
</reference>
<dbReference type="GO" id="GO:0030422">
    <property type="term" value="P:siRNA processing"/>
    <property type="evidence" value="ECO:0007669"/>
    <property type="project" value="TreeGrafter"/>
</dbReference>
<feature type="domain" description="RDRP core" evidence="2">
    <location>
        <begin position="413"/>
        <end position="1015"/>
    </location>
</feature>
<dbReference type="PANTHER" id="PTHR23079:SF55">
    <property type="entry name" value="RNA-DIRECTED RNA POLYMERASE"/>
    <property type="match status" value="1"/>
</dbReference>
<dbReference type="AlphaFoldDB" id="A0A165FZ76"/>
<evidence type="ECO:0000313" key="3">
    <source>
        <dbReference type="EMBL" id="KZT09607.1"/>
    </source>
</evidence>
<dbReference type="InParanoid" id="A0A165FZ76"/>
<dbReference type="PANTHER" id="PTHR23079">
    <property type="entry name" value="RNA-DEPENDENT RNA POLYMERASE"/>
    <property type="match status" value="1"/>
</dbReference>
<dbReference type="InterPro" id="IPR057596">
    <property type="entry name" value="RDRP_core"/>
</dbReference>
<name>A0A165FZ76_9APHY</name>
<evidence type="ECO:0000313" key="4">
    <source>
        <dbReference type="Proteomes" id="UP000076871"/>
    </source>
</evidence>
<dbReference type="STRING" id="1314785.A0A165FZ76"/>
<dbReference type="InterPro" id="IPR007855">
    <property type="entry name" value="RDRP"/>
</dbReference>
<keyword evidence="1" id="KW-0548">Nucleotidyltransferase</keyword>
<keyword evidence="1" id="KW-0696">RNA-directed RNA polymerase</keyword>
<dbReference type="GeneID" id="63825267"/>
<keyword evidence="1" id="KW-0808">Transferase</keyword>
<comment type="catalytic activity">
    <reaction evidence="1">
        <text>RNA(n) + a ribonucleoside 5'-triphosphate = RNA(n+1) + diphosphate</text>
        <dbReference type="Rhea" id="RHEA:21248"/>
        <dbReference type="Rhea" id="RHEA-COMP:14527"/>
        <dbReference type="Rhea" id="RHEA-COMP:17342"/>
        <dbReference type="ChEBI" id="CHEBI:33019"/>
        <dbReference type="ChEBI" id="CHEBI:61557"/>
        <dbReference type="ChEBI" id="CHEBI:140395"/>
        <dbReference type="EC" id="2.7.7.48"/>
    </reaction>
</comment>
<dbReference type="OrthoDB" id="6513042at2759"/>
<dbReference type="EMBL" id="KV427611">
    <property type="protein sequence ID" value="KZT09607.1"/>
    <property type="molecule type" value="Genomic_DNA"/>
</dbReference>
<keyword evidence="4" id="KW-1185">Reference proteome</keyword>
<dbReference type="RefSeq" id="XP_040767347.1">
    <property type="nucleotide sequence ID" value="XM_040908238.1"/>
</dbReference>
<accession>A0A165FZ76</accession>
<sequence>MEISLSNVAFNASTWDIKRAVGKVLHSEEFFNPTDPKDRPANFMVTLKPGRGGVENNGTGTMTVGSRRIGDKFLKWIRTEGNSIHVNGSKIRFYRSHDMPEKRKIHELEKVPYVSPDVEEEKEEILRKLDVSLYVDKIQFGIFYRQPGSPSTASRAFSCEFGISHKNKGAGLLWFEYDHKLIRIQMGDTMTEETAHNIAITFVNIRKLAVGLDFGNPFICFDIFTPPMLEKQRINRELTGDDWRDNRKFRQRLSSLTDAHAVVAPYAHQLRVILHEEQDVRCFAELCKVAGLQPPVWANVEANNCGFFHPKKLYDIKVWVRFFDWPVAFQLEALLHNGLLTTEDLLGVLRRPIDDLYDKQRLQAGEILRLYFAELRSRKPGETPMQCFNRIRNENVESTPLPPGNFACHHITFTPTRMILEGPYVIQSNRVIRRYPDHQEHFIRVEFRDEDRLQYRWAREVDGLSLLEERVGGVLKNGFELAGREFEFLAYSSSALREHSVWFMNPFHHPTEGHVTSQRIRDSLGDFSGVIRQPSKYAARIAQAFTATDPSVSITKDQWEEMDDLGHGDYLFTDGVGTISVQLGDMIWEALCNARPESRQRGLKPSAYQIRFLGYKGMVVIDARLDGVKMRLRPSMNKFKAHNEDLAEIEIARAFERPGKCYLNRPLVMILEDRGVDKKAFLNLQETAKTAVYTATDSIANAVNFLRGHQLGTAFRLPYILESLKKLGMGFGIEHAERTIDNPFIDRLIHYSKNHVLRDIRHGARILIPDSYLLVGVADEGPAYQQEGVENVFCLSRGQIYACIQDPDDEAPRYLKGAMIIERSPVVHPGDVQRVTAIGEPPADKVCFFRNLKNVVVLPSVGDRSLASCLGGGDLDGDLFSVIKYGALLPPEHEEPAEYPPGEKNELDRDSTIEDICDFVVEYFNSDVLGLLSDRHLVIADQSKNGTRDKKCLKLAQLCSQAVDYPKNGVPVDIHDLPRYLIPYKPDWHMAEDVNPLHTEFYNSTRALGELYRNIQIVNPTASSQAGPATNGGSSKVKPLSDAISAALKPSIEYQLHHSRSEDRYVADMSKLFQKYADELRYICMTHTLSDAPDVRLVEEEVVVGTIMAKCSQKRWRQDRMQRMRLHSSTLVKHVKLQLFNPTQPCSRSDLTYALSQAWLAWDFSSRNKTVFGANSFGLIALEVVFDILDKLTVTPL</sequence>
<dbReference type="Proteomes" id="UP000076871">
    <property type="component" value="Unassembled WGS sequence"/>
</dbReference>
<gene>
    <name evidence="3" type="ORF">LAESUDRAFT_722569</name>
</gene>